<dbReference type="PROSITE" id="PS50293">
    <property type="entry name" value="TPR_REGION"/>
    <property type="match status" value="1"/>
</dbReference>
<dbReference type="Gene3D" id="1.25.40.10">
    <property type="entry name" value="Tetratricopeptide repeat domain"/>
    <property type="match status" value="4"/>
</dbReference>
<feature type="repeat" description="TPR" evidence="3">
    <location>
        <begin position="210"/>
        <end position="243"/>
    </location>
</feature>
<dbReference type="InterPro" id="IPR011990">
    <property type="entry name" value="TPR-like_helical_dom_sf"/>
</dbReference>
<dbReference type="Pfam" id="PF13432">
    <property type="entry name" value="TPR_16"/>
    <property type="match status" value="2"/>
</dbReference>
<keyword evidence="7" id="KW-1185">Reference proteome</keyword>
<dbReference type="Pfam" id="PF00515">
    <property type="entry name" value="TPR_1"/>
    <property type="match status" value="1"/>
</dbReference>
<dbReference type="Pfam" id="PF13181">
    <property type="entry name" value="TPR_8"/>
    <property type="match status" value="2"/>
</dbReference>
<feature type="repeat" description="TPR" evidence="3">
    <location>
        <begin position="348"/>
        <end position="381"/>
    </location>
</feature>
<name>A0A1E3VKD6_9HYPH</name>
<dbReference type="EMBL" id="LPWE01000013">
    <property type="protein sequence ID" value="ODR93985.1"/>
    <property type="molecule type" value="Genomic_DNA"/>
</dbReference>
<feature type="repeat" description="TPR" evidence="3">
    <location>
        <begin position="246"/>
        <end position="279"/>
    </location>
</feature>
<evidence type="ECO:0000313" key="7">
    <source>
        <dbReference type="Proteomes" id="UP000094172"/>
    </source>
</evidence>
<dbReference type="AlphaFoldDB" id="A0A1E3VKD6"/>
<feature type="chain" id="PRO_5009138324" evidence="5">
    <location>
        <begin position="33"/>
        <end position="576"/>
    </location>
</feature>
<evidence type="ECO:0000256" key="3">
    <source>
        <dbReference type="PROSITE-ProRule" id="PRU00339"/>
    </source>
</evidence>
<evidence type="ECO:0000313" key="6">
    <source>
        <dbReference type="EMBL" id="ODR93985.1"/>
    </source>
</evidence>
<comment type="caution">
    <text evidence="6">The sequence shown here is derived from an EMBL/GenBank/DDBJ whole genome shotgun (WGS) entry which is preliminary data.</text>
</comment>
<sequence length="576" mass="63411">MGRNRPTKSRLRTKTLLLGAALAAASAGTAVAADQVLLRAREGAAAMLRGQYDRAVTLYDEAVGTPDVSKFVLASIYSDRGVAKWRMKQTKEAIDDFNESIQLAPDNAIVYNNRGNALMDLGHPEEAIKDFDRAIVLDPNYGAAFNNRGNAYAALQNYDAAFQSFRKATALLSRTAAPYNGRGRAHMERDRYHAALRDLDRSIKIDPKLAAAYRNRAAVNFELGNYAAAAEDATEALDLEPEQDKAKLFMLRARAYAAQNSFREGIADFDRVLDLEPEKVDAFMERGELLAKNKRYDAAIGDFTKVLELEPKNAKAYALRGETKLYDRKPDEGYIDVNIALILEPNDPQALRIRGDIFREQNRTENAVADYQKAASLDPFDDEARAALERLKAPVPPDTRKALGEPVAGWIITEKSPGRYVATNADYRGVTVPMEMFGAGKPKLLAWDKLKGAQSNVGLLRYDAGTPTGDGSFEYVAVIDTRKQEVLAIEPERWGDKAATWTWQTASLSVTDPDGNVSEVALRPERTRSAPVARRRRDDGVASLGSHNSNPSVSSLASVARHRGGQGGSPLDWLFR</sequence>
<evidence type="ECO:0000256" key="5">
    <source>
        <dbReference type="SAM" id="SignalP"/>
    </source>
</evidence>
<dbReference type="GO" id="GO:0009279">
    <property type="term" value="C:cell outer membrane"/>
    <property type="evidence" value="ECO:0007669"/>
    <property type="project" value="TreeGrafter"/>
</dbReference>
<feature type="repeat" description="TPR" evidence="3">
    <location>
        <begin position="108"/>
        <end position="141"/>
    </location>
</feature>
<dbReference type="GO" id="GO:0046813">
    <property type="term" value="P:receptor-mediated virion attachment to host cell"/>
    <property type="evidence" value="ECO:0007669"/>
    <property type="project" value="TreeGrafter"/>
</dbReference>
<feature type="compositionally biased region" description="Polar residues" evidence="4">
    <location>
        <begin position="545"/>
        <end position="557"/>
    </location>
</feature>
<keyword evidence="1" id="KW-0677">Repeat</keyword>
<dbReference type="InterPro" id="IPR050498">
    <property type="entry name" value="Ycf3"/>
</dbReference>
<gene>
    <name evidence="6" type="ORF">AUC70_10345</name>
</gene>
<proteinExistence type="predicted"/>
<feature type="repeat" description="TPR" evidence="3">
    <location>
        <begin position="74"/>
        <end position="107"/>
    </location>
</feature>
<feature type="repeat" description="TPR" evidence="3">
    <location>
        <begin position="280"/>
        <end position="313"/>
    </location>
</feature>
<evidence type="ECO:0000256" key="4">
    <source>
        <dbReference type="SAM" id="MobiDB-lite"/>
    </source>
</evidence>
<evidence type="ECO:0000256" key="2">
    <source>
        <dbReference type="ARBA" id="ARBA00022803"/>
    </source>
</evidence>
<dbReference type="Proteomes" id="UP000094172">
    <property type="component" value="Unassembled WGS sequence"/>
</dbReference>
<accession>A0A1E3VKD6</accession>
<keyword evidence="2 3" id="KW-0802">TPR repeat</keyword>
<dbReference type="InterPro" id="IPR019734">
    <property type="entry name" value="TPR_rpt"/>
</dbReference>
<dbReference type="SMART" id="SM00028">
    <property type="entry name" value="TPR"/>
    <property type="match status" value="10"/>
</dbReference>
<evidence type="ECO:0000256" key="1">
    <source>
        <dbReference type="ARBA" id="ARBA00022737"/>
    </source>
</evidence>
<organism evidence="6 7">
    <name type="scientific">Methyloceanibacter stevinii</name>
    <dbReference type="NCBI Taxonomy" id="1774970"/>
    <lineage>
        <taxon>Bacteria</taxon>
        <taxon>Pseudomonadati</taxon>
        <taxon>Pseudomonadota</taxon>
        <taxon>Alphaproteobacteria</taxon>
        <taxon>Hyphomicrobiales</taxon>
        <taxon>Hyphomicrobiaceae</taxon>
        <taxon>Methyloceanibacter</taxon>
    </lineage>
</organism>
<feature type="repeat" description="TPR" evidence="3">
    <location>
        <begin position="142"/>
        <end position="175"/>
    </location>
</feature>
<feature type="signal peptide" evidence="5">
    <location>
        <begin position="1"/>
        <end position="32"/>
    </location>
</feature>
<dbReference type="SUPFAM" id="SSF81901">
    <property type="entry name" value="HCP-like"/>
    <property type="match status" value="1"/>
</dbReference>
<dbReference type="STRING" id="1774970.AUC70_10345"/>
<dbReference type="Pfam" id="PF13371">
    <property type="entry name" value="TPR_9"/>
    <property type="match status" value="1"/>
</dbReference>
<feature type="region of interest" description="Disordered" evidence="4">
    <location>
        <begin position="523"/>
        <end position="576"/>
    </location>
</feature>
<dbReference type="PROSITE" id="PS50005">
    <property type="entry name" value="TPR"/>
    <property type="match status" value="8"/>
</dbReference>
<keyword evidence="5" id="KW-0732">Signal</keyword>
<protein>
    <submittedName>
        <fullName evidence="6">Uncharacterized protein</fullName>
    </submittedName>
</protein>
<feature type="repeat" description="TPR" evidence="3">
    <location>
        <begin position="176"/>
        <end position="209"/>
    </location>
</feature>
<dbReference type="PANTHER" id="PTHR44858">
    <property type="entry name" value="TETRATRICOPEPTIDE REPEAT PROTEIN 6"/>
    <property type="match status" value="1"/>
</dbReference>
<reference evidence="6 7" key="1">
    <citation type="journal article" date="2016" name="Environ. Microbiol.">
        <title>New Methyloceanibacter diversity from North Sea sediments includes methanotroph containing solely the soluble methane monooxygenase.</title>
        <authorList>
            <person name="Vekeman B."/>
            <person name="Kerckhof F.M."/>
            <person name="Cremers G."/>
            <person name="de Vos P."/>
            <person name="Vandamme P."/>
            <person name="Boon N."/>
            <person name="Op den Camp H.J."/>
            <person name="Heylen K."/>
        </authorList>
    </citation>
    <scope>NUCLEOTIDE SEQUENCE [LARGE SCALE GENOMIC DNA]</scope>
    <source>
        <strain evidence="6 7">R-67176</strain>
    </source>
</reference>
<dbReference type="PANTHER" id="PTHR44858:SF1">
    <property type="entry name" value="UDP-N-ACETYLGLUCOSAMINE--PEPTIDE N-ACETYLGLUCOSAMINYLTRANSFERASE SPINDLY-RELATED"/>
    <property type="match status" value="1"/>
</dbReference>
<dbReference type="SUPFAM" id="SSF48452">
    <property type="entry name" value="TPR-like"/>
    <property type="match status" value="1"/>
</dbReference>
<dbReference type="RefSeq" id="WP_069445332.1">
    <property type="nucleotide sequence ID" value="NZ_LPWE01000013.1"/>
</dbReference>